<sequence length="303" mass="33650">MFSSSIDKGNHNSRLCSAQWLSENIENVKVLDCSWYLPTMKRDVEKEFNSLRIKNSIFFGIDTIKDHSTDLPHMIPTETEFNKYMEENGISNSDQIVLYDTFGFQGACRVLWNLEAFGHKNVQILSGGFEEWKKLGFPIETTPFEKSPHHNSGYSSKINQDLIVTKSQILAAIKELQQSNGESGPIVIDARPSARFNGAEPEPRPGLTSGHMPFAINVPFPNVFYKSPSSGGVFLKPVPELVQIFEANGLKDVGDRQIITTCGSGITAACLYVSLKEANYKNVAVYDGSWAEYGSDPSNPHTS</sequence>
<evidence type="ECO:0000313" key="6">
    <source>
        <dbReference type="Proteomes" id="UP000187455"/>
    </source>
</evidence>
<dbReference type="InterPro" id="IPR036873">
    <property type="entry name" value="Rhodanese-like_dom_sf"/>
</dbReference>
<dbReference type="EMBL" id="LSSL01001774">
    <property type="protein sequence ID" value="OLY82200.1"/>
    <property type="molecule type" value="Genomic_DNA"/>
</dbReference>
<accession>A0A1R0GZ81</accession>
<dbReference type="STRING" id="133383.A0A1R0GZ81"/>
<dbReference type="SMART" id="SM00450">
    <property type="entry name" value="RHOD"/>
    <property type="match status" value="2"/>
</dbReference>
<dbReference type="AlphaFoldDB" id="A0A1R0GZ81"/>
<evidence type="ECO:0000256" key="2">
    <source>
        <dbReference type="ARBA" id="ARBA00022737"/>
    </source>
</evidence>
<feature type="domain" description="Rhodanese" evidence="4">
    <location>
        <begin position="181"/>
        <end position="302"/>
    </location>
</feature>
<keyword evidence="2" id="KW-0677">Repeat</keyword>
<feature type="domain" description="Rhodanese" evidence="4">
    <location>
        <begin position="24"/>
        <end position="141"/>
    </location>
</feature>
<dbReference type="Gene3D" id="3.40.250.10">
    <property type="entry name" value="Rhodanese-like domain"/>
    <property type="match status" value="2"/>
</dbReference>
<dbReference type="GO" id="GO:0005739">
    <property type="term" value="C:mitochondrion"/>
    <property type="evidence" value="ECO:0007669"/>
    <property type="project" value="TreeGrafter"/>
</dbReference>
<evidence type="ECO:0000256" key="1">
    <source>
        <dbReference type="ARBA" id="ARBA00022679"/>
    </source>
</evidence>
<organism evidence="5 6">
    <name type="scientific">Smittium mucronatum</name>
    <dbReference type="NCBI Taxonomy" id="133383"/>
    <lineage>
        <taxon>Eukaryota</taxon>
        <taxon>Fungi</taxon>
        <taxon>Fungi incertae sedis</taxon>
        <taxon>Zoopagomycota</taxon>
        <taxon>Kickxellomycotina</taxon>
        <taxon>Harpellomycetes</taxon>
        <taxon>Harpellales</taxon>
        <taxon>Legeriomycetaceae</taxon>
        <taxon>Smittium</taxon>
    </lineage>
</organism>
<protein>
    <recommendedName>
        <fullName evidence="3">Sulfurtransferase</fullName>
    </recommendedName>
</protein>
<dbReference type="OrthoDB" id="270167at2759"/>
<keyword evidence="5" id="KW-0670">Pyruvate</keyword>
<dbReference type="CDD" id="cd01449">
    <property type="entry name" value="TST_Repeat_2"/>
    <property type="match status" value="1"/>
</dbReference>
<name>A0A1R0GZ81_9FUNG</name>
<proteinExistence type="predicted"/>
<evidence type="ECO:0000256" key="3">
    <source>
        <dbReference type="RuleBase" id="RU000507"/>
    </source>
</evidence>
<dbReference type="PROSITE" id="PS00683">
    <property type="entry name" value="RHODANESE_2"/>
    <property type="match status" value="1"/>
</dbReference>
<dbReference type="InterPro" id="IPR001307">
    <property type="entry name" value="Thiosulphate_STrfase_CS"/>
</dbReference>
<keyword evidence="6" id="KW-1185">Reference proteome</keyword>
<evidence type="ECO:0000313" key="5">
    <source>
        <dbReference type="EMBL" id="OLY82200.1"/>
    </source>
</evidence>
<reference evidence="5 6" key="1">
    <citation type="journal article" date="2016" name="Mol. Biol. Evol.">
        <title>Genome-Wide Survey of Gut Fungi (Harpellales) Reveals the First Horizontally Transferred Ubiquitin Gene from a Mosquito Host.</title>
        <authorList>
            <person name="Wang Y."/>
            <person name="White M.M."/>
            <person name="Kvist S."/>
            <person name="Moncalvo J.M."/>
        </authorList>
    </citation>
    <scope>NUCLEOTIDE SEQUENCE [LARGE SCALE GENOMIC DNA]</scope>
    <source>
        <strain evidence="5 6">ALG-7-W6</strain>
    </source>
</reference>
<dbReference type="InterPro" id="IPR045078">
    <property type="entry name" value="TST/MPST-like"/>
</dbReference>
<dbReference type="PROSITE" id="PS50206">
    <property type="entry name" value="RHODANESE_3"/>
    <property type="match status" value="2"/>
</dbReference>
<evidence type="ECO:0000259" key="4">
    <source>
        <dbReference type="PROSITE" id="PS50206"/>
    </source>
</evidence>
<dbReference type="Pfam" id="PF00581">
    <property type="entry name" value="Rhodanese"/>
    <property type="match status" value="2"/>
</dbReference>
<gene>
    <name evidence="5" type="ORF">AYI68_g3682</name>
</gene>
<dbReference type="PANTHER" id="PTHR11364:SF27">
    <property type="entry name" value="SULFURTRANSFERASE"/>
    <property type="match status" value="1"/>
</dbReference>
<comment type="caution">
    <text evidence="5">The sequence shown here is derived from an EMBL/GenBank/DDBJ whole genome shotgun (WGS) entry which is preliminary data.</text>
</comment>
<dbReference type="InterPro" id="IPR001763">
    <property type="entry name" value="Rhodanese-like_dom"/>
</dbReference>
<dbReference type="Proteomes" id="UP000187455">
    <property type="component" value="Unassembled WGS sequence"/>
</dbReference>
<dbReference type="SUPFAM" id="SSF52821">
    <property type="entry name" value="Rhodanese/Cell cycle control phosphatase"/>
    <property type="match status" value="2"/>
</dbReference>
<dbReference type="PANTHER" id="PTHR11364">
    <property type="entry name" value="THIOSULFATE SULFERTANSFERASE"/>
    <property type="match status" value="1"/>
</dbReference>
<keyword evidence="1 3" id="KW-0808">Transferase</keyword>
<dbReference type="CDD" id="cd01448">
    <property type="entry name" value="TST_Repeat_1"/>
    <property type="match status" value="1"/>
</dbReference>
<dbReference type="GO" id="GO:0004792">
    <property type="term" value="F:thiosulfate-cyanide sulfurtransferase activity"/>
    <property type="evidence" value="ECO:0007669"/>
    <property type="project" value="InterPro"/>
</dbReference>